<dbReference type="OrthoDB" id="9800855at2"/>
<evidence type="ECO:0000259" key="14">
    <source>
        <dbReference type="PROSITE" id="PS51066"/>
    </source>
</evidence>
<dbReference type="AlphaFoldDB" id="A0A6P1ZDL6"/>
<organism evidence="16 17">
    <name type="scientific">Oceanidesulfovibrio marinus</name>
    <dbReference type="NCBI Taxonomy" id="370038"/>
    <lineage>
        <taxon>Bacteria</taxon>
        <taxon>Pseudomonadati</taxon>
        <taxon>Thermodesulfobacteriota</taxon>
        <taxon>Desulfovibrionia</taxon>
        <taxon>Desulfovibrionales</taxon>
        <taxon>Desulfovibrionaceae</taxon>
        <taxon>Oceanidesulfovibrio</taxon>
    </lineage>
</organism>
<evidence type="ECO:0000313" key="17">
    <source>
        <dbReference type="Proteomes" id="UP000434052"/>
    </source>
</evidence>
<gene>
    <name evidence="16" type="ORF">DQK91_17475</name>
</gene>
<keyword evidence="10" id="KW-0456">Lyase</keyword>
<keyword evidence="7" id="KW-0862">Zinc</keyword>
<dbReference type="GO" id="GO:0003684">
    <property type="term" value="F:damaged DNA binding"/>
    <property type="evidence" value="ECO:0007669"/>
    <property type="project" value="InterPro"/>
</dbReference>
<dbReference type="EMBL" id="QMIF01000014">
    <property type="protein sequence ID" value="TVM31727.1"/>
    <property type="molecule type" value="Genomic_DNA"/>
</dbReference>
<accession>A0A6P1ZDL6</accession>
<comment type="catalytic activity">
    <reaction evidence="1">
        <text>Hydrolysis of DNA containing ring-opened 7-methylguanine residues, releasing 2,6-diamino-4-hydroxy-5-(N-methyl)formamidopyrimidine.</text>
        <dbReference type="EC" id="3.2.2.23"/>
    </reaction>
</comment>
<dbReference type="Pfam" id="PF06831">
    <property type="entry name" value="H2TH"/>
    <property type="match status" value="1"/>
</dbReference>
<keyword evidence="11" id="KW-0511">Multifunctional enzyme</keyword>
<keyword evidence="6" id="KW-0378">Hydrolase</keyword>
<evidence type="ECO:0000256" key="9">
    <source>
        <dbReference type="ARBA" id="ARBA00023204"/>
    </source>
</evidence>
<protein>
    <submittedName>
        <fullName evidence="16">Uncharacterized protein</fullName>
    </submittedName>
</protein>
<dbReference type="PROSITE" id="PS51068">
    <property type="entry name" value="FPG_CAT"/>
    <property type="match status" value="1"/>
</dbReference>
<evidence type="ECO:0000256" key="5">
    <source>
        <dbReference type="ARBA" id="ARBA00022771"/>
    </source>
</evidence>
<evidence type="ECO:0000256" key="12">
    <source>
        <dbReference type="ARBA" id="ARBA00023295"/>
    </source>
</evidence>
<dbReference type="RefSeq" id="WP_144306685.1">
    <property type="nucleotide sequence ID" value="NZ_QMIF01000014.1"/>
</dbReference>
<comment type="similarity">
    <text evidence="2">Belongs to the FPG family.</text>
</comment>
<keyword evidence="12" id="KW-0326">Glycosidase</keyword>
<dbReference type="InterPro" id="IPR035937">
    <property type="entry name" value="FPG_N"/>
</dbReference>
<dbReference type="SUPFAM" id="SSF46946">
    <property type="entry name" value="S13-like H2TH domain"/>
    <property type="match status" value="1"/>
</dbReference>
<keyword evidence="9" id="KW-0234">DNA repair</keyword>
<dbReference type="InterPro" id="IPR012319">
    <property type="entry name" value="FPG_cat"/>
</dbReference>
<dbReference type="GO" id="GO:0006284">
    <property type="term" value="P:base-excision repair"/>
    <property type="evidence" value="ECO:0007669"/>
    <property type="project" value="InterPro"/>
</dbReference>
<keyword evidence="8" id="KW-0238">DNA-binding</keyword>
<dbReference type="GO" id="GO:0016829">
    <property type="term" value="F:lyase activity"/>
    <property type="evidence" value="ECO:0007669"/>
    <property type="project" value="UniProtKB-KW"/>
</dbReference>
<dbReference type="SUPFAM" id="SSF81624">
    <property type="entry name" value="N-terminal domain of MutM-like DNA repair proteins"/>
    <property type="match status" value="1"/>
</dbReference>
<evidence type="ECO:0000256" key="6">
    <source>
        <dbReference type="ARBA" id="ARBA00022801"/>
    </source>
</evidence>
<dbReference type="Gene3D" id="1.10.8.50">
    <property type="match status" value="1"/>
</dbReference>
<dbReference type="Gene3D" id="3.20.190.10">
    <property type="entry name" value="MutM-like, N-terminal"/>
    <property type="match status" value="1"/>
</dbReference>
<reference evidence="16 17" key="1">
    <citation type="submission" date="2018-06" db="EMBL/GenBank/DDBJ databases">
        <title>Complete genome of Desulfovibrio marinus P48SEP.</title>
        <authorList>
            <person name="Crispim J.S."/>
            <person name="Vidigal P.M.P."/>
            <person name="Silva L.C.F."/>
            <person name="Araujo L.C."/>
            <person name="Laguardia C.N."/>
            <person name="Dias R.S."/>
            <person name="Sousa M.P."/>
            <person name="Paula S.O."/>
            <person name="Silva C."/>
        </authorList>
    </citation>
    <scope>NUCLEOTIDE SEQUENCE [LARGE SCALE GENOMIC DNA]</scope>
    <source>
        <strain evidence="16 17">P48SEP</strain>
    </source>
</reference>
<sequence>MPELPDVHAFADYLESTALHKPIAHTHVDEAVLKHGTTVQAVAGAATGNAMEETRTHGKLLFARVEKKWLVFHFGMTGHFGYARTPQDPEHTHADFELENGFHFSYIAPRKLGFVDLTDDVDAYVNEKKLGEDALRVSADRFVELMQNRRGGVKSALMDQSLIAGVGNVYADEILLQAGIHPKSQVKSIDKDTLRTLHGVTQRVLKEAADRQADPSQFPTSWLIPHRQEGAACPKCTGKVQRIEVNGRGTFVCHICQNKIS</sequence>
<dbReference type="InterPro" id="IPR000214">
    <property type="entry name" value="Znf_DNA_glyclase/AP_lyase"/>
</dbReference>
<dbReference type="InterPro" id="IPR015886">
    <property type="entry name" value="H2TH_FPG"/>
</dbReference>
<keyword evidence="4" id="KW-0227">DNA damage</keyword>
<keyword evidence="3" id="KW-0479">Metal-binding</keyword>
<evidence type="ECO:0000259" key="15">
    <source>
        <dbReference type="PROSITE" id="PS51068"/>
    </source>
</evidence>
<dbReference type="GO" id="GO:0008270">
    <property type="term" value="F:zinc ion binding"/>
    <property type="evidence" value="ECO:0007669"/>
    <property type="project" value="UniProtKB-KW"/>
</dbReference>
<dbReference type="PANTHER" id="PTHR22993:SF9">
    <property type="entry name" value="FORMAMIDOPYRIMIDINE-DNA GLYCOSYLASE"/>
    <property type="match status" value="1"/>
</dbReference>
<dbReference type="PROSITE" id="PS51066">
    <property type="entry name" value="ZF_FPG_2"/>
    <property type="match status" value="1"/>
</dbReference>
<feature type="domain" description="FPG-type" evidence="14">
    <location>
        <begin position="224"/>
        <end position="258"/>
    </location>
</feature>
<dbReference type="PANTHER" id="PTHR22993">
    <property type="entry name" value="FORMAMIDOPYRIMIDINE-DNA GLYCOSYLASE"/>
    <property type="match status" value="1"/>
</dbReference>
<evidence type="ECO:0000256" key="10">
    <source>
        <dbReference type="ARBA" id="ARBA00023239"/>
    </source>
</evidence>
<evidence type="ECO:0000256" key="11">
    <source>
        <dbReference type="ARBA" id="ARBA00023268"/>
    </source>
</evidence>
<comment type="caution">
    <text evidence="16">The sequence shown here is derived from an EMBL/GenBank/DDBJ whole genome shotgun (WGS) entry which is preliminary data.</text>
</comment>
<feature type="domain" description="Formamidopyrimidine-DNA glycosylase catalytic" evidence="15">
    <location>
        <begin position="2"/>
        <end position="113"/>
    </location>
</feature>
<evidence type="ECO:0000256" key="2">
    <source>
        <dbReference type="ARBA" id="ARBA00009409"/>
    </source>
</evidence>
<evidence type="ECO:0000256" key="8">
    <source>
        <dbReference type="ARBA" id="ARBA00023125"/>
    </source>
</evidence>
<dbReference type="GO" id="GO:0008534">
    <property type="term" value="F:oxidized purine nucleobase lesion DNA N-glycosylase activity"/>
    <property type="evidence" value="ECO:0007669"/>
    <property type="project" value="UniProtKB-EC"/>
</dbReference>
<evidence type="ECO:0000256" key="3">
    <source>
        <dbReference type="ARBA" id="ARBA00022723"/>
    </source>
</evidence>
<evidence type="ECO:0000256" key="13">
    <source>
        <dbReference type="PROSITE-ProRule" id="PRU00391"/>
    </source>
</evidence>
<name>A0A6P1ZDL6_9BACT</name>
<evidence type="ECO:0000256" key="7">
    <source>
        <dbReference type="ARBA" id="ARBA00022833"/>
    </source>
</evidence>
<dbReference type="SUPFAM" id="SSF57716">
    <property type="entry name" value="Glucocorticoid receptor-like (DNA-binding domain)"/>
    <property type="match status" value="1"/>
</dbReference>
<dbReference type="Pfam" id="PF01149">
    <property type="entry name" value="Fapy_DNA_glyco"/>
    <property type="match status" value="1"/>
</dbReference>
<evidence type="ECO:0000256" key="4">
    <source>
        <dbReference type="ARBA" id="ARBA00022763"/>
    </source>
</evidence>
<dbReference type="Proteomes" id="UP000434052">
    <property type="component" value="Unassembled WGS sequence"/>
</dbReference>
<evidence type="ECO:0000313" key="16">
    <source>
        <dbReference type="EMBL" id="TVM31727.1"/>
    </source>
</evidence>
<proteinExistence type="inferred from homology"/>
<evidence type="ECO:0000256" key="1">
    <source>
        <dbReference type="ARBA" id="ARBA00001668"/>
    </source>
</evidence>
<dbReference type="GO" id="GO:0003906">
    <property type="term" value="F:DNA-(apurinic or apyrimidinic site) endonuclease activity"/>
    <property type="evidence" value="ECO:0007669"/>
    <property type="project" value="InterPro"/>
</dbReference>
<dbReference type="InterPro" id="IPR010979">
    <property type="entry name" value="Ribosomal_uS13-like_H2TH"/>
</dbReference>
<dbReference type="SMART" id="SM00898">
    <property type="entry name" value="Fapy_DNA_glyco"/>
    <property type="match status" value="1"/>
</dbReference>
<dbReference type="SMART" id="SM01232">
    <property type="entry name" value="H2TH"/>
    <property type="match status" value="1"/>
</dbReference>
<keyword evidence="5 13" id="KW-0863">Zinc-finger</keyword>